<organism evidence="2 3">
    <name type="scientific">Acetobacter orientalis</name>
    <dbReference type="NCBI Taxonomy" id="146474"/>
    <lineage>
        <taxon>Bacteria</taxon>
        <taxon>Pseudomonadati</taxon>
        <taxon>Pseudomonadota</taxon>
        <taxon>Alphaproteobacteria</taxon>
        <taxon>Acetobacterales</taxon>
        <taxon>Acetobacteraceae</taxon>
        <taxon>Acetobacter</taxon>
    </lineage>
</organism>
<evidence type="ECO:0000313" key="2">
    <source>
        <dbReference type="EMBL" id="BBC81045.1"/>
    </source>
</evidence>
<dbReference type="KEGG" id="aot:AcetOri_orf04109"/>
<name>A0A2Z5ZKU2_9PROT</name>
<feature type="compositionally biased region" description="Basic and acidic residues" evidence="1">
    <location>
        <begin position="15"/>
        <end position="31"/>
    </location>
</feature>
<gene>
    <name evidence="2" type="ORF">AcetOrient_orf04109</name>
</gene>
<accession>A0A2Z5ZKU2</accession>
<sequence>MQAINFRGEGANFREEVSSTKLAETEKKRASVESLVQ</sequence>
<proteinExistence type="predicted"/>
<protein>
    <submittedName>
        <fullName evidence="2">Uncharacterized protein</fullName>
    </submittedName>
</protein>
<evidence type="ECO:0000313" key="3">
    <source>
        <dbReference type="Proteomes" id="UP000270034"/>
    </source>
</evidence>
<dbReference type="AlphaFoldDB" id="A0A2Z5ZKU2"/>
<evidence type="ECO:0000256" key="1">
    <source>
        <dbReference type="SAM" id="MobiDB-lite"/>
    </source>
</evidence>
<feature type="region of interest" description="Disordered" evidence="1">
    <location>
        <begin position="15"/>
        <end position="37"/>
    </location>
</feature>
<dbReference type="Proteomes" id="UP000270034">
    <property type="component" value="Chromosome"/>
</dbReference>
<dbReference type="EMBL" id="AP018515">
    <property type="protein sequence ID" value="BBC81045.1"/>
    <property type="molecule type" value="Genomic_DNA"/>
</dbReference>
<reference evidence="2 3" key="1">
    <citation type="submission" date="2018-02" db="EMBL/GenBank/DDBJ databases">
        <title>Acetobacter orientalis genome.</title>
        <authorList>
            <person name="Nakashima N."/>
            <person name="Tamura T."/>
        </authorList>
    </citation>
    <scope>NUCLEOTIDE SEQUENCE [LARGE SCALE GENOMIC DNA]</scope>
    <source>
        <strain evidence="2 3">FAN1</strain>
    </source>
</reference>